<dbReference type="PANTHER" id="PTHR46401">
    <property type="entry name" value="GLYCOSYLTRANSFERASE WBBK-RELATED"/>
    <property type="match status" value="1"/>
</dbReference>
<feature type="domain" description="Glycosyltransferase subfamily 4-like N-terminal" evidence="3">
    <location>
        <begin position="16"/>
        <end position="179"/>
    </location>
</feature>
<dbReference type="CDD" id="cd03809">
    <property type="entry name" value="GT4_MtfB-like"/>
    <property type="match status" value="1"/>
</dbReference>
<protein>
    <recommendedName>
        <fullName evidence="6">Glycosyltransferase family 1 protein</fullName>
    </recommendedName>
</protein>
<evidence type="ECO:0008006" key="6">
    <source>
        <dbReference type="Google" id="ProtNLM"/>
    </source>
</evidence>
<dbReference type="GO" id="GO:0016757">
    <property type="term" value="F:glycosyltransferase activity"/>
    <property type="evidence" value="ECO:0007669"/>
    <property type="project" value="InterPro"/>
</dbReference>
<dbReference type="PANTHER" id="PTHR46401:SF2">
    <property type="entry name" value="GLYCOSYLTRANSFERASE WBBK-RELATED"/>
    <property type="match status" value="1"/>
</dbReference>
<evidence type="ECO:0000256" key="1">
    <source>
        <dbReference type="ARBA" id="ARBA00022679"/>
    </source>
</evidence>
<reference evidence="5" key="1">
    <citation type="submission" date="2017-09" db="EMBL/GenBank/DDBJ databases">
        <title>Depth-based differentiation of microbial function through sediment-hosted aquifers and enrichment of novel symbionts in the deep terrestrial subsurface.</title>
        <authorList>
            <person name="Probst A.J."/>
            <person name="Ladd B."/>
            <person name="Jarett J.K."/>
            <person name="Geller-Mcgrath D.E."/>
            <person name="Sieber C.M.K."/>
            <person name="Emerson J.B."/>
            <person name="Anantharaman K."/>
            <person name="Thomas B.C."/>
            <person name="Malmstrom R."/>
            <person name="Stieglmeier M."/>
            <person name="Klingl A."/>
            <person name="Woyke T."/>
            <person name="Ryan C.M."/>
            <person name="Banfield J.F."/>
        </authorList>
    </citation>
    <scope>NUCLEOTIDE SEQUENCE [LARGE SCALE GENOMIC DNA]</scope>
</reference>
<feature type="domain" description="Glycosyl transferase family 1" evidence="2">
    <location>
        <begin position="194"/>
        <end position="345"/>
    </location>
</feature>
<comment type="caution">
    <text evidence="4">The sequence shown here is derived from an EMBL/GenBank/DDBJ whole genome shotgun (WGS) entry which is preliminary data.</text>
</comment>
<accession>A0A2M7RDU8</accession>
<dbReference type="GO" id="GO:0009103">
    <property type="term" value="P:lipopolysaccharide biosynthetic process"/>
    <property type="evidence" value="ECO:0007669"/>
    <property type="project" value="TreeGrafter"/>
</dbReference>
<proteinExistence type="predicted"/>
<name>A0A2M7RDU8_9BACT</name>
<dbReference type="AlphaFoldDB" id="A0A2M7RDU8"/>
<dbReference type="EMBL" id="PFMC01000063">
    <property type="protein sequence ID" value="PIY94496.1"/>
    <property type="molecule type" value="Genomic_DNA"/>
</dbReference>
<organism evidence="4 5">
    <name type="scientific">Candidatus Komeilibacteria bacterium CG_4_10_14_0_8_um_filter_37_78</name>
    <dbReference type="NCBI Taxonomy" id="1974471"/>
    <lineage>
        <taxon>Bacteria</taxon>
        <taxon>Candidatus Komeiliibacteriota</taxon>
    </lineage>
</organism>
<dbReference type="InterPro" id="IPR001296">
    <property type="entry name" value="Glyco_trans_1"/>
</dbReference>
<evidence type="ECO:0000313" key="4">
    <source>
        <dbReference type="EMBL" id="PIY94496.1"/>
    </source>
</evidence>
<dbReference type="Gene3D" id="3.40.50.2000">
    <property type="entry name" value="Glycogen Phosphorylase B"/>
    <property type="match status" value="2"/>
</dbReference>
<evidence type="ECO:0000313" key="5">
    <source>
        <dbReference type="Proteomes" id="UP000228689"/>
    </source>
</evidence>
<evidence type="ECO:0000259" key="3">
    <source>
        <dbReference type="Pfam" id="PF13439"/>
    </source>
</evidence>
<dbReference type="Proteomes" id="UP000228689">
    <property type="component" value="Unassembled WGS sequence"/>
</dbReference>
<dbReference type="Pfam" id="PF00534">
    <property type="entry name" value="Glycos_transf_1"/>
    <property type="match status" value="1"/>
</dbReference>
<dbReference type="InterPro" id="IPR028098">
    <property type="entry name" value="Glyco_trans_4-like_N"/>
</dbReference>
<keyword evidence="1" id="KW-0808">Transferase</keyword>
<dbReference type="SUPFAM" id="SSF53756">
    <property type="entry name" value="UDP-Glycosyltransferase/glycogen phosphorylase"/>
    <property type="match status" value="1"/>
</dbReference>
<sequence length="373" mass="43618">MRIGIDARMYGPQARGLGRYVQKLVDNLTLIDQTNEYYIYLSPANWDAFQTDKPNFFKVLVRSHWYSLAEQLTFPIILFRSKLDLMHFPHFNVPLLYRKKFMVTIHDLIVSHYPDSRATTLPRWLYKLKLMAYHLVIKSAIICSAKIIAVSNFTRQDIERFYPQVADKIEVIYEGFEVEHQYSQQADLTKYQINKPYLLCVGAAYPHKNLYRLLQAWKLAQAELINRYQLVMVGHHDFFYNRLISEATEQKLLKNVIFTNYVKDGELPTLYKYSLAYVFPSYLEGFGLPAIEAQSYGTPILAANNSSLPEVLGNSALYFDPFDINDISHTLVKIIKKTELRDKLIGLGYQNCQQFNWQEMATKVRDIYQQLNN</sequence>
<gene>
    <name evidence="4" type="ORF">COY67_02510</name>
</gene>
<dbReference type="Pfam" id="PF13439">
    <property type="entry name" value="Glyco_transf_4"/>
    <property type="match status" value="1"/>
</dbReference>
<evidence type="ECO:0000259" key="2">
    <source>
        <dbReference type="Pfam" id="PF00534"/>
    </source>
</evidence>